<evidence type="ECO:0000256" key="1">
    <source>
        <dbReference type="SAM" id="MobiDB-lite"/>
    </source>
</evidence>
<keyword evidence="2" id="KW-0472">Membrane</keyword>
<sequence>MSGQDLSPPTPTPDSSNWERRDGEAVPLLVAAAWVGVGGERSCPDIFTSECTSPQLGYRCRGHFGLAHLVQRCRVFLSDLEGQSEHRTRGDLLSANDVPGDPAAWPSEGRPHTVVINVCSWRDRTGDARRDWAHGVMSVLPIFIMKDLLLGMLMPVLALFSQLIMKALMHAVFRMPYQRQRGHLLVFLEQELVAHIWSNVSTPPFVAL</sequence>
<keyword evidence="4" id="KW-1185">Reference proteome</keyword>
<reference evidence="3" key="1">
    <citation type="submission" date="2023-10" db="EMBL/GenBank/DDBJ databases">
        <title>Genome assemblies of two species of porcelain crab, Petrolisthes cinctipes and Petrolisthes manimaculis (Anomura: Porcellanidae).</title>
        <authorList>
            <person name="Angst P."/>
        </authorList>
    </citation>
    <scope>NUCLEOTIDE SEQUENCE</scope>
    <source>
        <strain evidence="3">PB745_01</strain>
        <tissue evidence="3">Gill</tissue>
    </source>
</reference>
<accession>A0AAE1L4G6</accession>
<feature type="region of interest" description="Disordered" evidence="1">
    <location>
        <begin position="1"/>
        <end position="20"/>
    </location>
</feature>
<feature type="transmembrane region" description="Helical" evidence="2">
    <location>
        <begin position="148"/>
        <end position="173"/>
    </location>
</feature>
<dbReference type="EMBL" id="JAWQEG010000259">
    <property type="protein sequence ID" value="KAK3892465.1"/>
    <property type="molecule type" value="Genomic_DNA"/>
</dbReference>
<dbReference type="AlphaFoldDB" id="A0AAE1L4G6"/>
<protein>
    <submittedName>
        <fullName evidence="3">Uncharacterized protein</fullName>
    </submittedName>
</protein>
<organism evidence="3 4">
    <name type="scientific">Petrolisthes cinctipes</name>
    <name type="common">Flat porcelain crab</name>
    <dbReference type="NCBI Taxonomy" id="88211"/>
    <lineage>
        <taxon>Eukaryota</taxon>
        <taxon>Metazoa</taxon>
        <taxon>Ecdysozoa</taxon>
        <taxon>Arthropoda</taxon>
        <taxon>Crustacea</taxon>
        <taxon>Multicrustacea</taxon>
        <taxon>Malacostraca</taxon>
        <taxon>Eumalacostraca</taxon>
        <taxon>Eucarida</taxon>
        <taxon>Decapoda</taxon>
        <taxon>Pleocyemata</taxon>
        <taxon>Anomura</taxon>
        <taxon>Galatheoidea</taxon>
        <taxon>Porcellanidae</taxon>
        <taxon>Petrolisthes</taxon>
    </lineage>
</organism>
<evidence type="ECO:0000256" key="2">
    <source>
        <dbReference type="SAM" id="Phobius"/>
    </source>
</evidence>
<gene>
    <name evidence="3" type="ORF">Pcinc_003698</name>
</gene>
<evidence type="ECO:0000313" key="3">
    <source>
        <dbReference type="EMBL" id="KAK3892465.1"/>
    </source>
</evidence>
<proteinExistence type="predicted"/>
<dbReference type="Proteomes" id="UP001286313">
    <property type="component" value="Unassembled WGS sequence"/>
</dbReference>
<evidence type="ECO:0000313" key="4">
    <source>
        <dbReference type="Proteomes" id="UP001286313"/>
    </source>
</evidence>
<keyword evidence="2" id="KW-0812">Transmembrane</keyword>
<name>A0AAE1L4G6_PETCI</name>
<keyword evidence="2" id="KW-1133">Transmembrane helix</keyword>
<comment type="caution">
    <text evidence="3">The sequence shown here is derived from an EMBL/GenBank/DDBJ whole genome shotgun (WGS) entry which is preliminary data.</text>
</comment>